<feature type="transmembrane region" description="Helical" evidence="9">
    <location>
        <begin position="646"/>
        <end position="664"/>
    </location>
</feature>
<dbReference type="KEGG" id="pbo:PACID_02040"/>
<evidence type="ECO:0000256" key="1">
    <source>
        <dbReference type="ARBA" id="ARBA00004651"/>
    </source>
</evidence>
<sequence length="697" mass="74078">MTATEEPRAPLMSHRQIMLVVAALMTAMFLSSLDQTIVSTAIRTIGDDLDGLDQQAWVTTAYLITSTIMTPIYGKLSDLFGRRPLFLAAIGIFIVGSLASAFSTSMLMLAAFRAFQGIGAGGLMSLPLAIMGDMLAPRERAKYQGYFLATFGISTVIGPLIGGIFSDASSILWVSGWRWVFLVNVPVGILAITMVFLFLHLPRFESSNRPRVDWWGATTVVVALVPLLLVAEQGRSWGWTSLGSIACYVISAVGIVSFILIERAVGDDAILPLRLFRYHAFSWASVLGMLVGFGMFGAMMTIPLYLQIVEGLTPTESGFATLPMVLGLMVSSITAGLIIARTARYGWFPKVGTAVTACGYLLLLWAVGHELWHMMIGMFVLGLGLGFLMQALTQASQNAVPGRDMGVATSSSTFFRQIGGTMGTAVLLSVLFSVMPTNITNAMGDEPTMTAAMNAALDPKVATASNNKAIMNQMWSPITDEVKANYAKGLDQATTKVNAQVASQVRAQVTAAAQKQAKAQAAQSGGSASAAQPSAAQKAAMQAAINQQVAKLTPAAQQTALQTVATKQHVSVINGKLAVDYSKADQRSHVVDAVVPKLTEQIRNGSAGASGQASSSSTSDTSFLKGADPALSQPFMTGFDNSAKTVYWVGLAVILLAFVLTWFFRVPPLRERSALEERAGEHRAAEQSAGGAFPEPA</sequence>
<keyword evidence="5 9" id="KW-0812">Transmembrane</keyword>
<feature type="transmembrane region" description="Helical" evidence="9">
    <location>
        <begin position="281"/>
        <end position="306"/>
    </location>
</feature>
<evidence type="ECO:0000256" key="6">
    <source>
        <dbReference type="ARBA" id="ARBA00022989"/>
    </source>
</evidence>
<accession>K7RJH3</accession>
<dbReference type="InterPro" id="IPR011701">
    <property type="entry name" value="MFS"/>
</dbReference>
<dbReference type="PANTHER" id="PTHR23501">
    <property type="entry name" value="MAJOR FACILITATOR SUPERFAMILY"/>
    <property type="match status" value="1"/>
</dbReference>
<keyword evidence="7 9" id="KW-0472">Membrane</keyword>
<feature type="transmembrane region" description="Helical" evidence="9">
    <location>
        <begin position="347"/>
        <end position="366"/>
    </location>
</feature>
<dbReference type="InterPro" id="IPR036259">
    <property type="entry name" value="MFS_trans_sf"/>
</dbReference>
<dbReference type="AlphaFoldDB" id="K7RJH3"/>
<dbReference type="NCBIfam" id="TIGR00711">
    <property type="entry name" value="efflux_EmrB"/>
    <property type="match status" value="1"/>
</dbReference>
<dbReference type="HOGENOM" id="CLU_000960_2_3_11"/>
<feature type="transmembrane region" description="Helical" evidence="9">
    <location>
        <begin position="85"/>
        <end position="112"/>
    </location>
</feature>
<dbReference type="SUPFAM" id="SSF103473">
    <property type="entry name" value="MFS general substrate transporter"/>
    <property type="match status" value="1"/>
</dbReference>
<comment type="similarity">
    <text evidence="2">Belongs to the major facilitator superfamily. TCR/Tet family.</text>
</comment>
<organism evidence="11 12">
    <name type="scientific">Acidipropionibacterium acidipropionici (strain ATCC 4875 / DSM 20272 / JCM 6432 / NBRC 12425 / NCIMB 8070 / 4)</name>
    <name type="common">Propionibacterium acidipropionici</name>
    <dbReference type="NCBI Taxonomy" id="1171373"/>
    <lineage>
        <taxon>Bacteria</taxon>
        <taxon>Bacillati</taxon>
        <taxon>Actinomycetota</taxon>
        <taxon>Actinomycetes</taxon>
        <taxon>Propionibacteriales</taxon>
        <taxon>Propionibacteriaceae</taxon>
        <taxon>Acidipropionibacterium</taxon>
    </lineage>
</organism>
<feature type="region of interest" description="Disordered" evidence="8">
    <location>
        <begin position="604"/>
        <end position="623"/>
    </location>
</feature>
<feature type="transmembrane region" description="Helical" evidence="9">
    <location>
        <begin position="414"/>
        <end position="435"/>
    </location>
</feature>
<evidence type="ECO:0000313" key="12">
    <source>
        <dbReference type="Proteomes" id="UP000000214"/>
    </source>
</evidence>
<feature type="transmembrane region" description="Helical" evidence="9">
    <location>
        <begin position="372"/>
        <end position="393"/>
    </location>
</feature>
<feature type="region of interest" description="Disordered" evidence="8">
    <location>
        <begin position="678"/>
        <end position="697"/>
    </location>
</feature>
<name>K7RJH3_ACIA4</name>
<feature type="domain" description="Major facilitator superfamily (MFS) profile" evidence="10">
    <location>
        <begin position="20"/>
        <end position="462"/>
    </location>
</feature>
<keyword evidence="4" id="KW-1003">Cell membrane</keyword>
<evidence type="ECO:0000256" key="3">
    <source>
        <dbReference type="ARBA" id="ARBA00022448"/>
    </source>
</evidence>
<feature type="transmembrane region" description="Helical" evidence="9">
    <location>
        <begin position="212"/>
        <end position="231"/>
    </location>
</feature>
<dbReference type="Gene3D" id="1.20.1250.20">
    <property type="entry name" value="MFS general substrate transporter like domains"/>
    <property type="match status" value="1"/>
</dbReference>
<dbReference type="STRING" id="1171373.PACID_02040"/>
<evidence type="ECO:0000313" key="11">
    <source>
        <dbReference type="EMBL" id="AFV88054.1"/>
    </source>
</evidence>
<dbReference type="PANTHER" id="PTHR23501:SF197">
    <property type="entry name" value="COMD"/>
    <property type="match status" value="1"/>
</dbReference>
<reference evidence="11 12" key="1">
    <citation type="journal article" date="2012" name="BMC Genomics">
        <title>The genome sequence of Propionibacterium acidipropionici provides insights into its biotechnological and industrial potential.</title>
        <authorList>
            <person name="Parizzi L.P."/>
            <person name="Grassi M.C."/>
            <person name="Llerena L.A."/>
            <person name="Carazzolle M.F."/>
            <person name="Queiroz V.L."/>
            <person name="Lunardi I."/>
            <person name="Zeidler A.F."/>
            <person name="Teixeira P.J."/>
            <person name="Mieczkowski P."/>
            <person name="Rincones J."/>
            <person name="Pereira G.A."/>
        </authorList>
    </citation>
    <scope>NUCLEOTIDE SEQUENCE [LARGE SCALE GENOMIC DNA]</scope>
    <source>
        <strain evidence="12">ATCC 4875 / DSM 20272 / JCM 6432 / NBRC 12425 / NCIMB 8070</strain>
    </source>
</reference>
<comment type="subcellular location">
    <subcellularLocation>
        <location evidence="1">Cell membrane</location>
        <topology evidence="1">Multi-pass membrane protein</topology>
    </subcellularLocation>
</comment>
<feature type="transmembrane region" description="Helical" evidence="9">
    <location>
        <begin position="143"/>
        <end position="165"/>
    </location>
</feature>
<dbReference type="CDD" id="cd17502">
    <property type="entry name" value="MFS_Azr1_MDR_like"/>
    <property type="match status" value="1"/>
</dbReference>
<dbReference type="Proteomes" id="UP000000214">
    <property type="component" value="Chromosome"/>
</dbReference>
<dbReference type="GO" id="GO:0022857">
    <property type="term" value="F:transmembrane transporter activity"/>
    <property type="evidence" value="ECO:0007669"/>
    <property type="project" value="InterPro"/>
</dbReference>
<evidence type="ECO:0000256" key="9">
    <source>
        <dbReference type="SAM" id="Phobius"/>
    </source>
</evidence>
<proteinExistence type="inferred from homology"/>
<protein>
    <submittedName>
        <fullName evidence="11">Permease of the major facilitator superfamily</fullName>
    </submittedName>
</protein>
<dbReference type="FunFam" id="1.20.1720.10:FF:000004">
    <property type="entry name" value="EmrB/QacA family drug resistance transporter"/>
    <property type="match status" value="1"/>
</dbReference>
<dbReference type="PROSITE" id="PS50850">
    <property type="entry name" value="MFS"/>
    <property type="match status" value="1"/>
</dbReference>
<gene>
    <name evidence="11" type="ordered locus">PACID_02040</name>
</gene>
<feature type="transmembrane region" description="Helical" evidence="9">
    <location>
        <begin position="56"/>
        <end position="73"/>
    </location>
</feature>
<dbReference type="Pfam" id="PF07690">
    <property type="entry name" value="MFS_1"/>
    <property type="match status" value="1"/>
</dbReference>
<feature type="transmembrane region" description="Helical" evidence="9">
    <location>
        <begin position="118"/>
        <end position="136"/>
    </location>
</feature>
<dbReference type="eggNOG" id="COG0477">
    <property type="taxonomic scope" value="Bacteria"/>
</dbReference>
<evidence type="ECO:0000256" key="2">
    <source>
        <dbReference type="ARBA" id="ARBA00007520"/>
    </source>
</evidence>
<dbReference type="InterPro" id="IPR004638">
    <property type="entry name" value="EmrB-like"/>
</dbReference>
<dbReference type="InterPro" id="IPR020846">
    <property type="entry name" value="MFS_dom"/>
</dbReference>
<dbReference type="GO" id="GO:0005886">
    <property type="term" value="C:plasma membrane"/>
    <property type="evidence" value="ECO:0007669"/>
    <property type="project" value="UniProtKB-SubCell"/>
</dbReference>
<keyword evidence="3" id="KW-0813">Transport</keyword>
<evidence type="ECO:0000256" key="8">
    <source>
        <dbReference type="SAM" id="MobiDB-lite"/>
    </source>
</evidence>
<dbReference type="Gene3D" id="1.20.1720.10">
    <property type="entry name" value="Multidrug resistance protein D"/>
    <property type="match status" value="1"/>
</dbReference>
<evidence type="ECO:0000256" key="7">
    <source>
        <dbReference type="ARBA" id="ARBA00023136"/>
    </source>
</evidence>
<keyword evidence="6 9" id="KW-1133">Transmembrane helix</keyword>
<dbReference type="EMBL" id="CP003493">
    <property type="protein sequence ID" value="AFV88054.1"/>
    <property type="molecule type" value="Genomic_DNA"/>
</dbReference>
<evidence type="ECO:0000259" key="10">
    <source>
        <dbReference type="PROSITE" id="PS50850"/>
    </source>
</evidence>
<feature type="transmembrane region" description="Helical" evidence="9">
    <location>
        <begin position="177"/>
        <end position="200"/>
    </location>
</feature>
<feature type="transmembrane region" description="Helical" evidence="9">
    <location>
        <begin position="318"/>
        <end position="340"/>
    </location>
</feature>
<dbReference type="PATRIC" id="fig|1171373.8.peg.202"/>
<feature type="compositionally biased region" description="Low complexity" evidence="8">
    <location>
        <begin position="605"/>
        <end position="622"/>
    </location>
</feature>
<evidence type="ECO:0000256" key="5">
    <source>
        <dbReference type="ARBA" id="ARBA00022692"/>
    </source>
</evidence>
<evidence type="ECO:0000256" key="4">
    <source>
        <dbReference type="ARBA" id="ARBA00022475"/>
    </source>
</evidence>
<feature type="transmembrane region" description="Helical" evidence="9">
    <location>
        <begin position="237"/>
        <end position="261"/>
    </location>
</feature>